<reference evidence="2" key="1">
    <citation type="submission" date="2020-10" db="EMBL/GenBank/DDBJ databases">
        <authorList>
            <person name="Gilroy R."/>
        </authorList>
    </citation>
    <scope>NUCLEOTIDE SEQUENCE</scope>
    <source>
        <strain evidence="2">ChiSjej3B21-11622</strain>
    </source>
</reference>
<accession>A0A9D0ZYG4</accession>
<dbReference type="InterPro" id="IPR029062">
    <property type="entry name" value="Class_I_gatase-like"/>
</dbReference>
<evidence type="ECO:0000313" key="2">
    <source>
        <dbReference type="EMBL" id="HIQ97861.1"/>
    </source>
</evidence>
<dbReference type="AlphaFoldDB" id="A0A9D0ZYG4"/>
<dbReference type="PANTHER" id="PTHR36848:SF2">
    <property type="entry name" value="SECRETED PROTEIN"/>
    <property type="match status" value="1"/>
</dbReference>
<dbReference type="Proteomes" id="UP000886886">
    <property type="component" value="Unassembled WGS sequence"/>
</dbReference>
<proteinExistence type="predicted"/>
<name>A0A9D0ZYG4_9FIRM</name>
<organism evidence="2 3">
    <name type="scientific">Candidatus Limivivens merdigallinarum</name>
    <dbReference type="NCBI Taxonomy" id="2840859"/>
    <lineage>
        <taxon>Bacteria</taxon>
        <taxon>Bacillati</taxon>
        <taxon>Bacillota</taxon>
        <taxon>Clostridia</taxon>
        <taxon>Lachnospirales</taxon>
        <taxon>Lachnospiraceae</taxon>
        <taxon>Lachnospiraceae incertae sedis</taxon>
        <taxon>Candidatus Limivivens</taxon>
    </lineage>
</organism>
<dbReference type="EMBL" id="DVFT01000222">
    <property type="protein sequence ID" value="HIQ97861.1"/>
    <property type="molecule type" value="Genomic_DNA"/>
</dbReference>
<dbReference type="InterPro" id="IPR053161">
    <property type="entry name" value="Ulvan_degrading_GH"/>
</dbReference>
<gene>
    <name evidence="2" type="ORF">IAB26_15030</name>
</gene>
<dbReference type="PANTHER" id="PTHR36848">
    <property type="entry name" value="DNA-BINDING PROTEIN (PUTATIVE SECRETED PROTEIN)-RELATED"/>
    <property type="match status" value="1"/>
</dbReference>
<feature type="region of interest" description="Disordered" evidence="1">
    <location>
        <begin position="729"/>
        <end position="752"/>
    </location>
</feature>
<protein>
    <submittedName>
        <fullName evidence="2">Uncharacterized protein</fullName>
    </submittedName>
</protein>
<reference evidence="2" key="2">
    <citation type="journal article" date="2021" name="PeerJ">
        <title>Extensive microbial diversity within the chicken gut microbiome revealed by metagenomics and culture.</title>
        <authorList>
            <person name="Gilroy R."/>
            <person name="Ravi A."/>
            <person name="Getino M."/>
            <person name="Pursley I."/>
            <person name="Horton D.L."/>
            <person name="Alikhan N.F."/>
            <person name="Baker D."/>
            <person name="Gharbi K."/>
            <person name="Hall N."/>
            <person name="Watson M."/>
            <person name="Adriaenssens E.M."/>
            <person name="Foster-Nyarko E."/>
            <person name="Jarju S."/>
            <person name="Secka A."/>
            <person name="Antonio M."/>
            <person name="Oren A."/>
            <person name="Chaudhuri R.R."/>
            <person name="La Ragione R."/>
            <person name="Hildebrand F."/>
            <person name="Pallen M.J."/>
        </authorList>
    </citation>
    <scope>NUCLEOTIDE SEQUENCE</scope>
    <source>
        <strain evidence="2">ChiSjej3B21-11622</strain>
    </source>
</reference>
<sequence length="1067" mass="123028">MFYEEKNEKDLRKELFQNPGSAYRGAPFWAWNTKLNKDALVAQVHQFKEMGFGGFHIHCRVGLDTEYLGEEFFDCVKACEEEAKKEGLFCYLYDEDRWPSGSAGGIVTRDSQYRTRFLVFSPVGYVEEEEGSYMAAAKAVRSQNRKHLAYYFVQLDPEGYLESYECLDRLPEDKENVWEAFLEVSGDTPWFNNQAYVNTLDPRAVRKFLDVTHERYYQELGADFGTEIKSIFTDEPQTTHKGMLTTPFDKVQILTAYTDDFDTTFRGKYGYSLLEHLPEVFYEKAGGDDYQVRYHYQTHVMERFSEAFGDQIGEWCKEHGIHLTGHMLNEWTLHSQTLAIGECMRPMKEFGIPGVDMLCDRREYSTLKQAVSVARQENREGVMCEIYGVTGWGFDFRNHKLAGDWQAALGVTFRVPHLTWVSMEGEAKRDYPACIGRHSPWYQRYGLIEDHFARLNTALTRGHALVRVGVIHPIESYWMYWGNKEQTALRRQELEEGFERLIQWLLFGLIDFDFISEALLSEEEEDVTREGFPMGEMSYQTVLVPECSTLRSSTLKRLEAFAEKGGRVIFLGAAPEFEDAKRSDRAGKLAAKTELLPFSRARILEALERERDVDIDVFPMDGVDPTRMKHKEEGNRASNLIYQLRQDGENRWLFISHVNKPVNEHITWTERWKIRIRGVFSPVWYDTMTGKIQSVHADYQEGWTLIEHFASQHGSLLLKLLPGRVDEIPAEQEGSKRSGTNQTGTGEGGRLPNLESKACRLLPEPKSYHLLEENCLLLDQAEYRFDGGAWQEKEEILRIDNLFREALGYPLRMEALAQPWVNQDEEKPQHVLTLRCQVRSEISLPEVSFCMEHPENAKIVWNGATIPYQDAGYYVDESIRKCRLPGLEKGVNELVVSIPFGRKTNVEWMYLCGAFGSRATGREGIITPLPERILYGDFTRQDLAFYGGSIDYVTEVETDEGELFLEISHYRGALMDIALDGEEKGALFLAPYRKSLGHVSRGTHEIRIRLYGNRINSFGAVHNANAAETWYGPNLWRTEGNKWSYEYQLSEMGILTAPVWWIEKENG</sequence>
<dbReference type="Gene3D" id="3.40.50.880">
    <property type="match status" value="1"/>
</dbReference>
<evidence type="ECO:0000313" key="3">
    <source>
        <dbReference type="Proteomes" id="UP000886886"/>
    </source>
</evidence>
<evidence type="ECO:0000256" key="1">
    <source>
        <dbReference type="SAM" id="MobiDB-lite"/>
    </source>
</evidence>
<comment type="caution">
    <text evidence="2">The sequence shown here is derived from an EMBL/GenBank/DDBJ whole genome shotgun (WGS) entry which is preliminary data.</text>
</comment>
<dbReference type="Pfam" id="PF17132">
    <property type="entry name" value="Glyco_hydro_106"/>
    <property type="match status" value="1"/>
</dbReference>